<evidence type="ECO:0000313" key="2">
    <source>
        <dbReference type="EMBL" id="MFC3884267.1"/>
    </source>
</evidence>
<dbReference type="InterPro" id="IPR050570">
    <property type="entry name" value="Cell_wall_metabolism_enzyme"/>
</dbReference>
<keyword evidence="1" id="KW-0812">Transmembrane</keyword>
<protein>
    <submittedName>
        <fullName evidence="2">M23 family metallopeptidase</fullName>
        <ecNumber evidence="2">3.4.24.-</ecNumber>
    </submittedName>
</protein>
<accession>A0ABV8B1X3</accession>
<keyword evidence="3" id="KW-1185">Reference proteome</keyword>
<dbReference type="PANTHER" id="PTHR21666:SF270">
    <property type="entry name" value="MUREIN HYDROLASE ACTIVATOR ENVC"/>
    <property type="match status" value="1"/>
</dbReference>
<evidence type="ECO:0000313" key="3">
    <source>
        <dbReference type="Proteomes" id="UP001595752"/>
    </source>
</evidence>
<organism evidence="2 3">
    <name type="scientific">Bacillus songklensis</name>
    <dbReference type="NCBI Taxonomy" id="1069116"/>
    <lineage>
        <taxon>Bacteria</taxon>
        <taxon>Bacillati</taxon>
        <taxon>Bacillota</taxon>
        <taxon>Bacilli</taxon>
        <taxon>Bacillales</taxon>
        <taxon>Bacillaceae</taxon>
        <taxon>Bacillus</taxon>
    </lineage>
</organism>
<keyword evidence="1" id="KW-0472">Membrane</keyword>
<feature type="transmembrane region" description="Helical" evidence="1">
    <location>
        <begin position="6"/>
        <end position="22"/>
    </location>
</feature>
<dbReference type="RefSeq" id="WP_377915550.1">
    <property type="nucleotide sequence ID" value="NZ_JBHRZT010000052.1"/>
</dbReference>
<name>A0ABV8B1X3_9BACI</name>
<gene>
    <name evidence="2" type="ORF">ACFOU2_12495</name>
</gene>
<dbReference type="PANTHER" id="PTHR21666">
    <property type="entry name" value="PEPTIDASE-RELATED"/>
    <property type="match status" value="1"/>
</dbReference>
<dbReference type="GO" id="GO:0016787">
    <property type="term" value="F:hydrolase activity"/>
    <property type="evidence" value="ECO:0007669"/>
    <property type="project" value="UniProtKB-KW"/>
</dbReference>
<dbReference type="Proteomes" id="UP001595752">
    <property type="component" value="Unassembled WGS sequence"/>
</dbReference>
<dbReference type="SUPFAM" id="SSF51261">
    <property type="entry name" value="Duplicated hybrid motif"/>
    <property type="match status" value="1"/>
</dbReference>
<keyword evidence="2" id="KW-0378">Hydrolase</keyword>
<proteinExistence type="predicted"/>
<dbReference type="CDD" id="cd12797">
    <property type="entry name" value="M23_peptidase"/>
    <property type="match status" value="1"/>
</dbReference>
<keyword evidence="1" id="KW-1133">Transmembrane helix</keyword>
<comment type="caution">
    <text evidence="2">The sequence shown here is derived from an EMBL/GenBank/DDBJ whole genome shotgun (WGS) entry which is preliminary data.</text>
</comment>
<sequence>MKKTVWAAAVIMLIIPFIFLGLKDKQEKIVPAKQEGITLPSVMEGNELYIEAKVLANHLNGNYSFNEIDRALTLTLNHQRFLFIEGVPVVEVNGQYKPIKQNDFFIKGNQVYLSALWLRRFFPTDILIHHEKVRLLNEVKREENVEPVQAPPQNIEHMIGQLQILSSPLKRVKPDLYPSHVPGAKRNYRGGRHEGLDWYSYSTGAVINEQTPVYAMGKGTIVRVDHVYNGYQSEKEREQDLQVCRLHGKTPLYILDRLRGRQVWVQYENGVQARFAHLSKTAKELQVGGKVDEHTLIGFVGNSGTSGEVKKDGTELHLHVDLLLNGRLFWEGFTKEEVVSIIQAIF</sequence>
<dbReference type="EC" id="3.4.24.-" evidence="2"/>
<reference evidence="3" key="1">
    <citation type="journal article" date="2019" name="Int. J. Syst. Evol. Microbiol.">
        <title>The Global Catalogue of Microorganisms (GCM) 10K type strain sequencing project: providing services to taxonomists for standard genome sequencing and annotation.</title>
        <authorList>
            <consortium name="The Broad Institute Genomics Platform"/>
            <consortium name="The Broad Institute Genome Sequencing Center for Infectious Disease"/>
            <person name="Wu L."/>
            <person name="Ma J."/>
        </authorList>
    </citation>
    <scope>NUCLEOTIDE SEQUENCE [LARGE SCALE GENOMIC DNA]</scope>
    <source>
        <strain evidence="3">CCUG 61889</strain>
    </source>
</reference>
<evidence type="ECO:0000256" key="1">
    <source>
        <dbReference type="SAM" id="Phobius"/>
    </source>
</evidence>
<dbReference type="EMBL" id="JBHRZT010000052">
    <property type="protein sequence ID" value="MFC3884267.1"/>
    <property type="molecule type" value="Genomic_DNA"/>
</dbReference>
<dbReference type="Gene3D" id="2.70.70.10">
    <property type="entry name" value="Glucose Permease (Domain IIA)"/>
    <property type="match status" value="1"/>
</dbReference>
<dbReference type="InterPro" id="IPR011055">
    <property type="entry name" value="Dup_hybrid_motif"/>
</dbReference>